<name>A0A840W384_9ACTN</name>
<dbReference type="Proteomes" id="UP000579647">
    <property type="component" value="Unassembled WGS sequence"/>
</dbReference>
<comment type="caution">
    <text evidence="4">The sequence shown here is derived from an EMBL/GenBank/DDBJ whole genome shotgun (WGS) entry which is preliminary data.</text>
</comment>
<keyword evidence="1" id="KW-0238">DNA-binding</keyword>
<feature type="domain" description="Cas12f1-like TNB" evidence="3">
    <location>
        <begin position="437"/>
        <end position="507"/>
    </location>
</feature>
<dbReference type="EMBL" id="JACHDO010000001">
    <property type="protein sequence ID" value="MBB5489763.1"/>
    <property type="molecule type" value="Genomic_DNA"/>
</dbReference>
<sequence length="663" mass="72254">MSRKIPLAEGQTCRTACAPVVLRAGVDEATGELLSAPVLAERVGWAAEMVAQMASALLVAHWNTADVHTLAAGADAGGRKLPSNAWMALRRLGWATAPPQGVRVNDRIVRMAQEQAGRVLRSAVWRAELTAGVLATWPADPTKRTRAEWDAVRDAVPGGTALPSGVIKSRTRQIASYLRKHDRLPADVFELEPSPRVARMVGLAACDAQQATIERHESDSTRALLRLQLPTRPAPESYRDWTWVACPLRLPPTIPADAVLHLPTLRIVGTQVRADLAYTHPVPKASRAGHTVALGVDWGLNTLLSAGAVRLDEDGRITVLGSGGMFRAGGVLAKQHRLRRQGEFLHAKAACYERLTAGDDQHPLADKHQVLREEFGQVAQRRSNLNDALAWAAARWTVDQAITAGARVIYLEDLRSMEAGGMGRTHNTRLSQTVRGRIAERMRHLAAEVGIAVVTVPAKNTSKHCPNCLTPLRHRKAPDRPTTPGWKWALCPDRAGCGWQGDRDHGAWQRIAARGLTHQTKTVTDRTTGAMAIRSVVDKLEAKAVVTATAPKTRRADRSKTGPTRHRRTQRPAPRRRRAPSPARPQGWAGQRPEGHAPTDRPGLPRAAHRHQGVKTISTPTTRRTRHRPAGAVLGAGFHLHAHATPPRWADPPSDTISLAEDH</sequence>
<feature type="compositionally biased region" description="Basic residues" evidence="2">
    <location>
        <begin position="561"/>
        <end position="579"/>
    </location>
</feature>
<dbReference type="Pfam" id="PF07282">
    <property type="entry name" value="Cas12f1-like_TNB"/>
    <property type="match status" value="1"/>
</dbReference>
<feature type="region of interest" description="Disordered" evidence="2">
    <location>
        <begin position="547"/>
        <end position="663"/>
    </location>
</feature>
<keyword evidence="5" id="KW-1185">Reference proteome</keyword>
<accession>A0A840W384</accession>
<dbReference type="RefSeq" id="WP_184362294.1">
    <property type="nucleotide sequence ID" value="NZ_BAAAKM010000011.1"/>
</dbReference>
<evidence type="ECO:0000256" key="1">
    <source>
        <dbReference type="ARBA" id="ARBA00023125"/>
    </source>
</evidence>
<dbReference type="GO" id="GO:0003677">
    <property type="term" value="F:DNA binding"/>
    <property type="evidence" value="ECO:0007669"/>
    <property type="project" value="UniProtKB-KW"/>
</dbReference>
<evidence type="ECO:0000313" key="4">
    <source>
        <dbReference type="EMBL" id="MBB5489763.1"/>
    </source>
</evidence>
<gene>
    <name evidence="4" type="ORF">HNR07_000900</name>
</gene>
<organism evidence="4 5">
    <name type="scientific">Nocardiopsis metallicus</name>
    <dbReference type="NCBI Taxonomy" id="179819"/>
    <lineage>
        <taxon>Bacteria</taxon>
        <taxon>Bacillati</taxon>
        <taxon>Actinomycetota</taxon>
        <taxon>Actinomycetes</taxon>
        <taxon>Streptosporangiales</taxon>
        <taxon>Nocardiopsidaceae</taxon>
        <taxon>Nocardiopsis</taxon>
    </lineage>
</organism>
<proteinExistence type="predicted"/>
<protein>
    <recommendedName>
        <fullName evidence="3">Cas12f1-like TNB domain-containing protein</fullName>
    </recommendedName>
</protein>
<evidence type="ECO:0000259" key="3">
    <source>
        <dbReference type="Pfam" id="PF07282"/>
    </source>
</evidence>
<reference evidence="4 5" key="1">
    <citation type="submission" date="2020-08" db="EMBL/GenBank/DDBJ databases">
        <title>Sequencing the genomes of 1000 actinobacteria strains.</title>
        <authorList>
            <person name="Klenk H.-P."/>
        </authorList>
    </citation>
    <scope>NUCLEOTIDE SEQUENCE [LARGE SCALE GENOMIC DNA]</scope>
    <source>
        <strain evidence="4 5">DSM 44598</strain>
    </source>
</reference>
<evidence type="ECO:0000313" key="5">
    <source>
        <dbReference type="Proteomes" id="UP000579647"/>
    </source>
</evidence>
<dbReference type="InterPro" id="IPR010095">
    <property type="entry name" value="Cas12f1-like_TNB"/>
</dbReference>
<dbReference type="AlphaFoldDB" id="A0A840W384"/>
<evidence type="ECO:0000256" key="2">
    <source>
        <dbReference type="SAM" id="MobiDB-lite"/>
    </source>
</evidence>